<dbReference type="GO" id="GO:0000977">
    <property type="term" value="F:RNA polymerase II transcription regulatory region sequence-specific DNA binding"/>
    <property type="evidence" value="ECO:0007669"/>
    <property type="project" value="InterPro"/>
</dbReference>
<dbReference type="GO" id="GO:0045944">
    <property type="term" value="P:positive regulation of transcription by RNA polymerase II"/>
    <property type="evidence" value="ECO:0007669"/>
    <property type="project" value="InterPro"/>
</dbReference>
<dbReference type="InterPro" id="IPR036879">
    <property type="entry name" value="TF_MADSbox_sf"/>
</dbReference>
<evidence type="ECO:0000313" key="9">
    <source>
        <dbReference type="EMBL" id="JAG87202.1"/>
    </source>
</evidence>
<evidence type="ECO:0000259" key="7">
    <source>
        <dbReference type="PROSITE" id="PS50066"/>
    </source>
</evidence>
<accession>A0A0C9S567</accession>
<evidence type="ECO:0000256" key="5">
    <source>
        <dbReference type="ARBA" id="ARBA00023242"/>
    </source>
</evidence>
<keyword evidence="2" id="KW-0805">Transcription regulation</keyword>
<dbReference type="InterPro" id="IPR002487">
    <property type="entry name" value="TF_Kbox"/>
</dbReference>
<dbReference type="GO" id="GO:0046983">
    <property type="term" value="F:protein dimerization activity"/>
    <property type="evidence" value="ECO:0007669"/>
    <property type="project" value="InterPro"/>
</dbReference>
<keyword evidence="3" id="KW-0238">DNA-binding</keyword>
<evidence type="ECO:0000256" key="4">
    <source>
        <dbReference type="ARBA" id="ARBA00023163"/>
    </source>
</evidence>
<dbReference type="SUPFAM" id="SSF55455">
    <property type="entry name" value="SRF-like"/>
    <property type="match status" value="1"/>
</dbReference>
<reference evidence="9" key="1">
    <citation type="submission" date="2015-02" db="EMBL/GenBank/DDBJ databases">
        <title>A transcriptome of Wollemia nobilis - a relic of Gondwana.</title>
        <authorList>
            <person name="Chia J.Y."/>
            <person name="Leong Y.S."/>
            <person name="Abdul Karim S."/>
            <person name="Wan Azmi N."/>
            <person name="Hercus R."/>
            <person name="Croft L."/>
        </authorList>
    </citation>
    <scope>NUCLEOTIDE SEQUENCE</scope>
    <source>
        <strain evidence="9">MaeBrown</strain>
        <tissue evidence="9">Leaf</tissue>
    </source>
</reference>
<dbReference type="PANTHER" id="PTHR48019">
    <property type="entry name" value="SERUM RESPONSE FACTOR HOMOLOG"/>
    <property type="match status" value="1"/>
</dbReference>
<dbReference type="Pfam" id="PF00319">
    <property type="entry name" value="SRF-TF"/>
    <property type="match status" value="1"/>
</dbReference>
<feature type="coiled-coil region" evidence="6">
    <location>
        <begin position="85"/>
        <end position="142"/>
    </location>
</feature>
<organism evidence="9">
    <name type="scientific">Wollemia nobilis</name>
    <dbReference type="NCBI Taxonomy" id="56998"/>
    <lineage>
        <taxon>Eukaryota</taxon>
        <taxon>Viridiplantae</taxon>
        <taxon>Streptophyta</taxon>
        <taxon>Embryophyta</taxon>
        <taxon>Tracheophyta</taxon>
        <taxon>Spermatophyta</taxon>
        <taxon>Pinopsida</taxon>
        <taxon>Pinidae</taxon>
        <taxon>Conifers II</taxon>
        <taxon>Araucariales</taxon>
        <taxon>Araucariaceae</taxon>
        <taxon>Wollemia</taxon>
    </lineage>
</organism>
<dbReference type="InterPro" id="IPR002100">
    <property type="entry name" value="TF_MADSbox"/>
</dbReference>
<dbReference type="GO" id="GO:0003700">
    <property type="term" value="F:DNA-binding transcription factor activity"/>
    <property type="evidence" value="ECO:0007669"/>
    <property type="project" value="InterPro"/>
</dbReference>
<evidence type="ECO:0000259" key="8">
    <source>
        <dbReference type="PROSITE" id="PS51297"/>
    </source>
</evidence>
<dbReference type="SMART" id="SM00432">
    <property type="entry name" value="MADS"/>
    <property type="match status" value="1"/>
</dbReference>
<evidence type="ECO:0000256" key="3">
    <source>
        <dbReference type="ARBA" id="ARBA00023125"/>
    </source>
</evidence>
<dbReference type="PROSITE" id="PS51297">
    <property type="entry name" value="K_BOX"/>
    <property type="match status" value="1"/>
</dbReference>
<dbReference type="InterPro" id="IPR033896">
    <property type="entry name" value="MEF2-like_N"/>
</dbReference>
<name>A0A0C9S567_9CONI</name>
<keyword evidence="6" id="KW-0175">Coiled coil</keyword>
<dbReference type="CDD" id="cd00265">
    <property type="entry name" value="MADS_MEF2_like"/>
    <property type="match status" value="1"/>
</dbReference>
<dbReference type="PROSITE" id="PS50066">
    <property type="entry name" value="MADS_BOX_2"/>
    <property type="match status" value="1"/>
</dbReference>
<dbReference type="AlphaFoldDB" id="A0A0C9S567"/>
<evidence type="ECO:0000256" key="2">
    <source>
        <dbReference type="ARBA" id="ARBA00023015"/>
    </source>
</evidence>
<dbReference type="Pfam" id="PF01486">
    <property type="entry name" value="K-box"/>
    <property type="match status" value="1"/>
</dbReference>
<evidence type="ECO:0000256" key="1">
    <source>
        <dbReference type="ARBA" id="ARBA00004123"/>
    </source>
</evidence>
<dbReference type="InterPro" id="IPR050142">
    <property type="entry name" value="MADS-box/MEF2_TF"/>
</dbReference>
<comment type="subcellular location">
    <subcellularLocation>
        <location evidence="1">Nucleus</location>
    </subcellularLocation>
</comment>
<proteinExistence type="predicted"/>
<dbReference type="Gene3D" id="3.40.1810.10">
    <property type="entry name" value="Transcription factor, MADS-box"/>
    <property type="match status" value="1"/>
</dbReference>
<sequence length="191" mass="21590">MGRGKVNLKRIANPVSRQVTFSKRKAGLLKKTCELSVLCDAEIALFIFSPTGKLYEFGSPSMNKILGRYQRCCTSQEYYPKTADMEVLRSELEHLENSIGGLEKRQKHMIGEDLDSLSFKELQCLERKMEKGRKRIHSKKEKILGEHILMRKKLGGQHNVEAPVKIIDTVNTDPLESDGVNLSANLNLSLS</sequence>
<feature type="domain" description="MADS-box" evidence="7">
    <location>
        <begin position="1"/>
        <end position="61"/>
    </location>
</feature>
<keyword evidence="5" id="KW-0539">Nucleus</keyword>
<dbReference type="PRINTS" id="PR00404">
    <property type="entry name" value="MADSDOMAIN"/>
</dbReference>
<dbReference type="EMBL" id="GCHU01013170">
    <property type="protein sequence ID" value="JAG87202.1"/>
    <property type="molecule type" value="Transcribed_RNA"/>
</dbReference>
<protein>
    <submittedName>
        <fullName evidence="9">TSA: Wollemia nobilis Ref_Wollemi_Transcript_13246_796 transcribed RNA sequence</fullName>
    </submittedName>
</protein>
<dbReference type="GO" id="GO:0005634">
    <property type="term" value="C:nucleus"/>
    <property type="evidence" value="ECO:0007669"/>
    <property type="project" value="UniProtKB-SubCell"/>
</dbReference>
<evidence type="ECO:0000256" key="6">
    <source>
        <dbReference type="SAM" id="Coils"/>
    </source>
</evidence>
<keyword evidence="4" id="KW-0804">Transcription</keyword>
<feature type="domain" description="K-box" evidence="8">
    <location>
        <begin position="85"/>
        <end position="188"/>
    </location>
</feature>